<keyword evidence="2" id="KW-0436">Ligase</keyword>
<dbReference type="PROSITE" id="PS00455">
    <property type="entry name" value="AMP_BINDING"/>
    <property type="match status" value="1"/>
</dbReference>
<dbReference type="Pfam" id="PF13193">
    <property type="entry name" value="AMP-binding_C"/>
    <property type="match status" value="1"/>
</dbReference>
<comment type="caution">
    <text evidence="5">The sequence shown here is derived from an EMBL/GenBank/DDBJ whole genome shotgun (WGS) entry which is preliminary data.</text>
</comment>
<gene>
    <name evidence="5" type="ORF">ACFSB2_18735</name>
</gene>
<dbReference type="PANTHER" id="PTHR43201">
    <property type="entry name" value="ACYL-COA SYNTHETASE"/>
    <property type="match status" value="1"/>
</dbReference>
<evidence type="ECO:0000256" key="2">
    <source>
        <dbReference type="ARBA" id="ARBA00022598"/>
    </source>
</evidence>
<protein>
    <submittedName>
        <fullName evidence="5">AMP-binding protein</fullName>
    </submittedName>
</protein>
<dbReference type="Gene3D" id="3.30.300.30">
    <property type="match status" value="1"/>
</dbReference>
<dbReference type="InterPro" id="IPR020845">
    <property type="entry name" value="AMP-binding_CS"/>
</dbReference>
<dbReference type="InterPro" id="IPR045851">
    <property type="entry name" value="AMP-bd_C_sf"/>
</dbReference>
<accession>A0ABW4JL24</accession>
<sequence length="533" mass="58110">MDLTKAPLFLDRIDETIRTRPEQLAIVDLSLDEPVLMTYGELSKLADKCATRLLELGVEQGEAVAYQLPTSWEFVVLTLALWRISATPCPLLPSLREREVKFIMQSSGSKLLIIPDEFRRFRYKPLVEAIRADLPALKHSIVLPQSNRRPASADMGGLLSGEDIAVDEIAARRATGATHAQLLYTSGTTGEPKGVLHTHQTLSSALLAHTTTLELGAADRIWIPSPLAHQTGFLYGMLVSFYIGAAGVYQAIWNVDTARAAIETHGATFVQAAMPFLADISNCDQPPKGLRLFIATGAAIPRQLAQQAREALACSVVGAWGSTEGCLVTVGRPNDPVEKQAGTDGRVIDGMAIRVVDDEGNTLPAGSEGNYQIKTPAMFVTYLHHHEWFEAGFTADGFFDTGDLAVIDAEGYMKITGRKKDVVNRGGEKIPVVEIEELLYQHPAIADATVVAMPDPRLGERACAYIVVKSGQTAPDLSQVTDFLGRHGMAKIYWPERIEVIDELPRTASGKIQKYVLRNDITAKLAMEAEHTS</sequence>
<dbReference type="InterPro" id="IPR025110">
    <property type="entry name" value="AMP-bd_C"/>
</dbReference>
<reference evidence="6" key="1">
    <citation type="journal article" date="2019" name="Int. J. Syst. Evol. Microbiol.">
        <title>The Global Catalogue of Microorganisms (GCM) 10K type strain sequencing project: providing services to taxonomists for standard genome sequencing and annotation.</title>
        <authorList>
            <consortium name="The Broad Institute Genomics Platform"/>
            <consortium name="The Broad Institute Genome Sequencing Center for Infectious Disease"/>
            <person name="Wu L."/>
            <person name="Ma J."/>
        </authorList>
    </citation>
    <scope>NUCLEOTIDE SEQUENCE [LARGE SCALE GENOMIC DNA]</scope>
    <source>
        <strain evidence="6">CGMCC 1.12286</strain>
    </source>
</reference>
<comment type="similarity">
    <text evidence="1">Belongs to the ATP-dependent AMP-binding enzyme family.</text>
</comment>
<feature type="domain" description="AMP-dependent synthetase/ligase" evidence="3">
    <location>
        <begin position="14"/>
        <end position="383"/>
    </location>
</feature>
<evidence type="ECO:0000256" key="1">
    <source>
        <dbReference type="ARBA" id="ARBA00006432"/>
    </source>
</evidence>
<keyword evidence="6" id="KW-1185">Reference proteome</keyword>
<dbReference type="Pfam" id="PF00501">
    <property type="entry name" value="AMP-binding"/>
    <property type="match status" value="1"/>
</dbReference>
<name>A0ABW4JL24_9BACL</name>
<dbReference type="EMBL" id="JBHUCX010000074">
    <property type="protein sequence ID" value="MFD1676714.1"/>
    <property type="molecule type" value="Genomic_DNA"/>
</dbReference>
<evidence type="ECO:0000259" key="3">
    <source>
        <dbReference type="Pfam" id="PF00501"/>
    </source>
</evidence>
<dbReference type="InterPro" id="IPR042099">
    <property type="entry name" value="ANL_N_sf"/>
</dbReference>
<organism evidence="5 6">
    <name type="scientific">Alicyclobacillus fodiniaquatilis</name>
    <dbReference type="NCBI Taxonomy" id="1661150"/>
    <lineage>
        <taxon>Bacteria</taxon>
        <taxon>Bacillati</taxon>
        <taxon>Bacillota</taxon>
        <taxon>Bacilli</taxon>
        <taxon>Bacillales</taxon>
        <taxon>Alicyclobacillaceae</taxon>
        <taxon>Alicyclobacillus</taxon>
    </lineage>
</organism>
<proteinExistence type="inferred from homology"/>
<feature type="domain" description="AMP-binding enzyme C-terminal" evidence="4">
    <location>
        <begin position="434"/>
        <end position="511"/>
    </location>
</feature>
<dbReference type="Gene3D" id="3.40.50.12780">
    <property type="entry name" value="N-terminal domain of ligase-like"/>
    <property type="match status" value="1"/>
</dbReference>
<dbReference type="InterPro" id="IPR000873">
    <property type="entry name" value="AMP-dep_synth/lig_dom"/>
</dbReference>
<evidence type="ECO:0000259" key="4">
    <source>
        <dbReference type="Pfam" id="PF13193"/>
    </source>
</evidence>
<dbReference type="SUPFAM" id="SSF56801">
    <property type="entry name" value="Acetyl-CoA synthetase-like"/>
    <property type="match status" value="1"/>
</dbReference>
<dbReference type="Proteomes" id="UP001597079">
    <property type="component" value="Unassembled WGS sequence"/>
</dbReference>
<evidence type="ECO:0000313" key="5">
    <source>
        <dbReference type="EMBL" id="MFD1676714.1"/>
    </source>
</evidence>
<dbReference type="PANTHER" id="PTHR43201:SF5">
    <property type="entry name" value="MEDIUM-CHAIN ACYL-COA LIGASE ACSF2, MITOCHONDRIAL"/>
    <property type="match status" value="1"/>
</dbReference>
<dbReference type="RefSeq" id="WP_377944621.1">
    <property type="nucleotide sequence ID" value="NZ_JBHUCX010000074.1"/>
</dbReference>
<evidence type="ECO:0000313" key="6">
    <source>
        <dbReference type="Proteomes" id="UP001597079"/>
    </source>
</evidence>